<gene>
    <name evidence="2" type="ORF">SAMN05216249_12210</name>
</gene>
<dbReference type="InterPro" id="IPR024264">
    <property type="entry name" value="DUF3786"/>
</dbReference>
<dbReference type="Pfam" id="PF12654">
    <property type="entry name" value="DUF3786"/>
    <property type="match status" value="1"/>
</dbReference>
<protein>
    <recommendedName>
        <fullName evidence="1">DUF3786 domain-containing protein</fullName>
    </recommendedName>
</protein>
<evidence type="ECO:0000313" key="2">
    <source>
        <dbReference type="EMBL" id="SFB33656.1"/>
    </source>
</evidence>
<keyword evidence="3" id="KW-1185">Reference proteome</keyword>
<accession>A0A1I1A8B8</accession>
<dbReference type="Proteomes" id="UP000198838">
    <property type="component" value="Unassembled WGS sequence"/>
</dbReference>
<proteinExistence type="predicted"/>
<dbReference type="Pfam" id="PF13811">
    <property type="entry name" value="DUF4186"/>
    <property type="match status" value="1"/>
</dbReference>
<sequence>MTREEWFDRLFTRLDNSKFRNSFHLKEEDVKYIEKKGLETIKEHAKDFILKRQAPAFIANDGKQTPMKGHPVFIAQHATATCCRECIRKWHTFKPGTCLGQKQQEYLVDVIMTWIKKDMKLYYKNNKEFSMKSNYDIMAENMRVKFLDYDQEEIVKNYSLKSDEEYIYFTFLLKEYSLSRKDGKIYKKNGKELVEEREFNALGTIYDVLSTMGDVNLPKGNYVDIKSLNKLQYTSSSHSLGEGFFTKGVKEFDKEPERLKIACEKLKGQPFNKGDVAYEISVFDFMKVIFQFWKSDDEFPAIINFFWDESILHFMNYETVYYASLAVLDRINEEFEGKQI</sequence>
<dbReference type="EMBL" id="FOJY01000022">
    <property type="protein sequence ID" value="SFB33656.1"/>
    <property type="molecule type" value="Genomic_DNA"/>
</dbReference>
<feature type="domain" description="DUF3786" evidence="1">
    <location>
        <begin position="150"/>
        <end position="323"/>
    </location>
</feature>
<dbReference type="InterPro" id="IPR020378">
    <property type="entry name" value="DUF4186"/>
</dbReference>
<evidence type="ECO:0000259" key="1">
    <source>
        <dbReference type="Pfam" id="PF12654"/>
    </source>
</evidence>
<evidence type="ECO:0000313" key="3">
    <source>
        <dbReference type="Proteomes" id="UP000198838"/>
    </source>
</evidence>
<name>A0A1I1A8B8_9FIRM</name>
<dbReference type="STRING" id="1120918.SAMN05216249_12210"/>
<reference evidence="2 3" key="1">
    <citation type="submission" date="2016-10" db="EMBL/GenBank/DDBJ databases">
        <authorList>
            <person name="de Groot N.N."/>
        </authorList>
    </citation>
    <scope>NUCLEOTIDE SEQUENCE [LARGE SCALE GENOMIC DNA]</scope>
    <source>
        <strain evidence="2 3">DSM 5522</strain>
    </source>
</reference>
<organism evidence="2 3">
    <name type="scientific">Acetitomaculum ruminis DSM 5522</name>
    <dbReference type="NCBI Taxonomy" id="1120918"/>
    <lineage>
        <taxon>Bacteria</taxon>
        <taxon>Bacillati</taxon>
        <taxon>Bacillota</taxon>
        <taxon>Clostridia</taxon>
        <taxon>Lachnospirales</taxon>
        <taxon>Lachnospiraceae</taxon>
        <taxon>Acetitomaculum</taxon>
    </lineage>
</organism>
<dbReference type="AlphaFoldDB" id="A0A1I1A8B8"/>